<evidence type="ECO:0000256" key="1">
    <source>
        <dbReference type="ARBA" id="ARBA00022729"/>
    </source>
</evidence>
<reference evidence="10 11" key="1">
    <citation type="submission" date="2017-11" db="EMBL/GenBank/DDBJ databases">
        <title>Reclassification of Bisgaard taxon 7 as Conservatibacter flavescens gen. nov., sp. nov.</title>
        <authorList>
            <person name="Christensen H."/>
        </authorList>
    </citation>
    <scope>NUCLEOTIDE SEQUENCE [LARGE SCALE GENOMIC DNA]</scope>
    <source>
        <strain evidence="10 11">7_4</strain>
    </source>
</reference>
<dbReference type="SUPFAM" id="SSF53822">
    <property type="entry name" value="Periplasmic binding protein-like I"/>
    <property type="match status" value="1"/>
</dbReference>
<keyword evidence="9" id="KW-0175">Coiled coil</keyword>
<dbReference type="AlphaFoldDB" id="A0A2M8S5Y2"/>
<dbReference type="HAMAP" id="MF_01890">
    <property type="entry name" value="LpoA"/>
    <property type="match status" value="1"/>
</dbReference>
<dbReference type="GO" id="GO:0008360">
    <property type="term" value="P:regulation of cell shape"/>
    <property type="evidence" value="ECO:0007669"/>
    <property type="project" value="UniProtKB-KW"/>
</dbReference>
<keyword evidence="7" id="KW-0449">Lipoprotein</keyword>
<evidence type="ECO:0000313" key="10">
    <source>
        <dbReference type="EMBL" id="PJG86556.1"/>
    </source>
</evidence>
<keyword evidence="1 8" id="KW-0732">Signal</keyword>
<evidence type="ECO:0000256" key="4">
    <source>
        <dbReference type="ARBA" id="ARBA00023136"/>
    </source>
</evidence>
<comment type="caution">
    <text evidence="10">The sequence shown here is derived from an EMBL/GenBank/DDBJ whole genome shotgun (WGS) entry which is preliminary data.</text>
</comment>
<gene>
    <name evidence="8" type="primary">lpoA</name>
    <name evidence="10" type="ORF">CVP05_01755</name>
</gene>
<organism evidence="10 11">
    <name type="scientific">Conservatibacter flavescens</name>
    <dbReference type="NCBI Taxonomy" id="28161"/>
    <lineage>
        <taxon>Bacteria</taxon>
        <taxon>Pseudomonadati</taxon>
        <taxon>Pseudomonadota</taxon>
        <taxon>Gammaproteobacteria</taxon>
        <taxon>Pasteurellales</taxon>
        <taxon>Pasteurellaceae</taxon>
        <taxon>Conservatibacter</taxon>
    </lineage>
</organism>
<accession>A0A2M8S5Y2</accession>
<dbReference type="GO" id="GO:0030234">
    <property type="term" value="F:enzyme regulator activity"/>
    <property type="evidence" value="ECO:0007669"/>
    <property type="project" value="UniProtKB-UniRule"/>
</dbReference>
<keyword evidence="6 8" id="KW-0998">Cell outer membrane</keyword>
<evidence type="ECO:0000256" key="6">
    <source>
        <dbReference type="ARBA" id="ARBA00023237"/>
    </source>
</evidence>
<dbReference type="Proteomes" id="UP000229329">
    <property type="component" value="Unassembled WGS sequence"/>
</dbReference>
<keyword evidence="2 8" id="KW-0133">Cell shape</keyword>
<sequence>MSTILLQRINFKNLLMPFFCALFLAGCTTGGLFSFGSGLTDLLKNDAHASSDFYLGRVAQQQNPEDKITYQLLAARVLVTENKISQAEAVLAELGKVENKEQLLDKALIEADIAAVKRQNDKAESQLKAINLSQLSPSQTARYYQTEARIAENRYDVVGAVRARGKMDAVLTDTQKKQENNDRTWALLRHANKGIINNTDAQGDVTLAGWLALAKAYNDNVAQPARLNEALQNWRAAYPSHTAAYLFPTELQSIFNFQQTQLNQIGLLLPLSGNAQLIGNTIKSGFDDARGENAMPVQVFDTVATPVATIVEQAKQAGITALVGPLIKSNVDTMLSSDIQGLDILALNSTPNSRALTQVCYYGLSPEDEAESAANKMWNDGVREPLVIVPQSDLGQRTASAFNIRWQQLAATDANIRFYTNADDIVFALQENLNQNVQALYIVALSENLPSIKTAIDNSNRNLKLYASSRSNSSNNGPEYRLLMNGLQFSDIPFFKDTSSEQYKKVEALTNGDYSLMRLYAMGSDAWLLINQFNELRQVPGYSITGLTGTLSAGPNCNVERDMTWMQYENGEIKILN</sequence>
<evidence type="ECO:0000256" key="9">
    <source>
        <dbReference type="SAM" id="Coils"/>
    </source>
</evidence>
<evidence type="ECO:0000256" key="3">
    <source>
        <dbReference type="ARBA" id="ARBA00022984"/>
    </source>
</evidence>
<protein>
    <recommendedName>
        <fullName evidence="8">Penicillin-binding protein activator LpoA</fullName>
        <shortName evidence="8">PBP activator LpoA</shortName>
    </recommendedName>
</protein>
<keyword evidence="11" id="KW-1185">Reference proteome</keyword>
<dbReference type="CDD" id="cd06339">
    <property type="entry name" value="PBP1_YraM_LppC_lipoprotein-like"/>
    <property type="match status" value="1"/>
</dbReference>
<evidence type="ECO:0000313" key="11">
    <source>
        <dbReference type="Proteomes" id="UP000229329"/>
    </source>
</evidence>
<proteinExistence type="inferred from homology"/>
<dbReference type="PANTHER" id="PTHR38038:SF1">
    <property type="entry name" value="PENICILLIN-BINDING PROTEIN ACTIVATOR LPOA"/>
    <property type="match status" value="1"/>
</dbReference>
<dbReference type="InterPro" id="IPR028082">
    <property type="entry name" value="Peripla_BP_I"/>
</dbReference>
<comment type="function">
    <text evidence="8">Regulator of peptidoglycan synthesis that is essential for the function of penicillin-binding protein 1A (PBP1a).</text>
</comment>
<dbReference type="Gene3D" id="3.40.50.2300">
    <property type="match status" value="2"/>
</dbReference>
<comment type="similarity">
    <text evidence="8">Belongs to the LpoA family.</text>
</comment>
<dbReference type="Pfam" id="PF04348">
    <property type="entry name" value="LppC"/>
    <property type="match status" value="1"/>
</dbReference>
<evidence type="ECO:0000256" key="2">
    <source>
        <dbReference type="ARBA" id="ARBA00022960"/>
    </source>
</evidence>
<dbReference type="Gene3D" id="1.25.40.10">
    <property type="entry name" value="Tetratricopeptide repeat domain"/>
    <property type="match status" value="1"/>
</dbReference>
<feature type="coiled-coil region" evidence="9">
    <location>
        <begin position="106"/>
        <end position="133"/>
    </location>
</feature>
<evidence type="ECO:0000256" key="7">
    <source>
        <dbReference type="ARBA" id="ARBA00023288"/>
    </source>
</evidence>
<comment type="subunit">
    <text evidence="8">Interacts with PBP1a.</text>
</comment>
<keyword evidence="4 8" id="KW-0472">Membrane</keyword>
<dbReference type="Gene3D" id="1.25.40.650">
    <property type="match status" value="1"/>
</dbReference>
<evidence type="ECO:0000256" key="5">
    <source>
        <dbReference type="ARBA" id="ARBA00023139"/>
    </source>
</evidence>
<dbReference type="RefSeq" id="WP_100287831.1">
    <property type="nucleotide sequence ID" value="NZ_PHHA01000002.1"/>
</dbReference>
<dbReference type="EMBL" id="PHHA01000002">
    <property type="protein sequence ID" value="PJG86556.1"/>
    <property type="molecule type" value="Genomic_DNA"/>
</dbReference>
<dbReference type="GO" id="GO:0031241">
    <property type="term" value="C:periplasmic side of cell outer membrane"/>
    <property type="evidence" value="ECO:0007669"/>
    <property type="project" value="UniProtKB-UniRule"/>
</dbReference>
<dbReference type="InterPro" id="IPR011990">
    <property type="entry name" value="TPR-like_helical_dom_sf"/>
</dbReference>
<dbReference type="GO" id="GO:0009252">
    <property type="term" value="P:peptidoglycan biosynthetic process"/>
    <property type="evidence" value="ECO:0007669"/>
    <property type="project" value="UniProtKB-UniRule"/>
</dbReference>
<keyword evidence="5" id="KW-0564">Palmitate</keyword>
<evidence type="ECO:0000256" key="8">
    <source>
        <dbReference type="HAMAP-Rule" id="MF_01890"/>
    </source>
</evidence>
<dbReference type="InterPro" id="IPR007443">
    <property type="entry name" value="LpoA"/>
</dbReference>
<dbReference type="OrthoDB" id="6708821at2"/>
<name>A0A2M8S5Y2_9PAST</name>
<dbReference type="PANTHER" id="PTHR38038">
    <property type="entry name" value="PENICILLIN-BINDING PROTEIN ACTIVATOR LPOA"/>
    <property type="match status" value="1"/>
</dbReference>
<keyword evidence="3 8" id="KW-0573">Peptidoglycan synthesis</keyword>